<sequence length="47" mass="5347">MALLADLKALADRDGDTGTFRQRMRLLRERHARKPSLLDRLDRAGLG</sequence>
<evidence type="ECO:0000313" key="1">
    <source>
        <dbReference type="EMBL" id="XBT83177.1"/>
    </source>
</evidence>
<dbReference type="RefSeq" id="WP_349879518.1">
    <property type="nucleotide sequence ID" value="NZ_CP157974.1"/>
</dbReference>
<dbReference type="AlphaFoldDB" id="A0AAU7R4S8"/>
<protein>
    <submittedName>
        <fullName evidence="1">Uncharacterized protein</fullName>
    </submittedName>
</protein>
<reference evidence="1" key="1">
    <citation type="submission" date="2024-06" db="EMBL/GenBank/DDBJ databases">
        <title>Micromonospora sp. strain HUAS YX12 genome sequences.</title>
        <authorList>
            <person name="Mo P."/>
        </authorList>
    </citation>
    <scope>NUCLEOTIDE SEQUENCE</scope>
    <source>
        <strain evidence="1">HUAS YX12</strain>
    </source>
</reference>
<accession>A0AAU7R4S8</accession>
<organism evidence="1">
    <name type="scientific">Micromonospora sp. HUAS YX12</name>
    <dbReference type="NCBI Taxonomy" id="3156396"/>
    <lineage>
        <taxon>Bacteria</taxon>
        <taxon>Bacillati</taxon>
        <taxon>Actinomycetota</taxon>
        <taxon>Actinomycetes</taxon>
        <taxon>Micromonosporales</taxon>
        <taxon>Micromonosporaceae</taxon>
        <taxon>Micromonospora</taxon>
    </lineage>
</organism>
<gene>
    <name evidence="1" type="ORF">ABIH81_06765</name>
</gene>
<proteinExistence type="predicted"/>
<dbReference type="EMBL" id="CP157974">
    <property type="protein sequence ID" value="XBT83177.1"/>
    <property type="molecule type" value="Genomic_DNA"/>
</dbReference>
<name>A0AAU7R4S8_9ACTN</name>